<sequence>MSKNVIAIFIGVVKTGTKIFQCNFFVL</sequence>
<evidence type="ECO:0000313" key="1">
    <source>
        <dbReference type="EMBL" id="KHG08810.1"/>
    </source>
</evidence>
<name>A0A0B0N7R9_GOSAR</name>
<reference evidence="2" key="1">
    <citation type="submission" date="2014-09" db="EMBL/GenBank/DDBJ databases">
        <authorList>
            <person name="Mudge J."/>
            <person name="Ramaraj T."/>
            <person name="Lindquist I.E."/>
            <person name="Bharti A.K."/>
            <person name="Sundararajan A."/>
            <person name="Cameron C.T."/>
            <person name="Woodward J.E."/>
            <person name="May G.D."/>
            <person name="Brubaker C."/>
            <person name="Broadhvest J."/>
            <person name="Wilkins T.A."/>
        </authorList>
    </citation>
    <scope>NUCLEOTIDE SEQUENCE</scope>
    <source>
        <strain evidence="2">cv. AKA8401</strain>
    </source>
</reference>
<dbReference type="AlphaFoldDB" id="A0A0B0N7R9"/>
<gene>
    <name evidence="1" type="ORF">F383_36064</name>
</gene>
<keyword evidence="2" id="KW-1185">Reference proteome</keyword>
<accession>A0A0B0N7R9</accession>
<proteinExistence type="predicted"/>
<comment type="caution">
    <text evidence="1">The sequence shown here is derived from an EMBL/GenBank/DDBJ whole genome shotgun (WGS) entry which is preliminary data.</text>
</comment>
<dbReference type="EMBL" id="JRRC01510636">
    <property type="protein sequence ID" value="KHG08810.1"/>
    <property type="molecule type" value="Genomic_DNA"/>
</dbReference>
<organism evidence="1 2">
    <name type="scientific">Gossypium arboreum</name>
    <name type="common">Tree cotton</name>
    <name type="synonym">Gossypium nanking</name>
    <dbReference type="NCBI Taxonomy" id="29729"/>
    <lineage>
        <taxon>Eukaryota</taxon>
        <taxon>Viridiplantae</taxon>
        <taxon>Streptophyta</taxon>
        <taxon>Embryophyta</taxon>
        <taxon>Tracheophyta</taxon>
        <taxon>Spermatophyta</taxon>
        <taxon>Magnoliopsida</taxon>
        <taxon>eudicotyledons</taxon>
        <taxon>Gunneridae</taxon>
        <taxon>Pentapetalae</taxon>
        <taxon>rosids</taxon>
        <taxon>malvids</taxon>
        <taxon>Malvales</taxon>
        <taxon>Malvaceae</taxon>
        <taxon>Malvoideae</taxon>
        <taxon>Gossypium</taxon>
    </lineage>
</organism>
<dbReference type="Proteomes" id="UP000032142">
    <property type="component" value="Unassembled WGS sequence"/>
</dbReference>
<evidence type="ECO:0000313" key="2">
    <source>
        <dbReference type="Proteomes" id="UP000032142"/>
    </source>
</evidence>
<protein>
    <submittedName>
        <fullName evidence="1">Uncharacterized protein</fullName>
    </submittedName>
</protein>